<protein>
    <recommendedName>
        <fullName evidence="4">DUF4283 domain-containing protein</fullName>
    </recommendedName>
</protein>
<dbReference type="AlphaFoldDB" id="A0AAE0E7X5"/>
<feature type="region of interest" description="Disordered" evidence="1">
    <location>
        <begin position="1"/>
        <end position="36"/>
    </location>
</feature>
<accession>A0AAE0E7X5</accession>
<sequence length="310" mass="33510">MVSPLLHGLTEEPMSFEASLSSSPQTSSTTASIFGEGTVSSNSRGCSLGIVLPTTSSLGDNPVTVRDSIQGLVMNSNPLTLGSKSYADLLRAPQASVQSFPMTSPPSKKGGFVSIRVDPIAYQSRLELCKDALIWRVVLASGECHWKLVNLKAKLNKHWLISADWRLISLGKGYFQIILKSSRDKNKVWGLGSVNLKPGVLRLQPWVLDFNRSLQKSTKAQVCNVLPRKVPPPSSAVVSSGSYVMEAISLGIPSQSLGVGVSVTSFGPTIQDDRRIVRDVINPSRDMRSESSLSNSQAELHFLADSSWAK</sequence>
<reference evidence="2" key="1">
    <citation type="journal article" date="2023" name="Plant J.">
        <title>Genome sequences and population genomics provide insights into the demographic history, inbreeding, and mutation load of two 'living fossil' tree species of Dipteronia.</title>
        <authorList>
            <person name="Feng Y."/>
            <person name="Comes H.P."/>
            <person name="Chen J."/>
            <person name="Zhu S."/>
            <person name="Lu R."/>
            <person name="Zhang X."/>
            <person name="Li P."/>
            <person name="Qiu J."/>
            <person name="Olsen K.M."/>
            <person name="Qiu Y."/>
        </authorList>
    </citation>
    <scope>NUCLEOTIDE SEQUENCE</scope>
    <source>
        <strain evidence="2">NBL</strain>
    </source>
</reference>
<evidence type="ECO:0000313" key="3">
    <source>
        <dbReference type="Proteomes" id="UP001281410"/>
    </source>
</evidence>
<comment type="caution">
    <text evidence="2">The sequence shown here is derived from an EMBL/GenBank/DDBJ whole genome shotgun (WGS) entry which is preliminary data.</text>
</comment>
<gene>
    <name evidence="2" type="ORF">Dsin_012408</name>
</gene>
<dbReference type="Proteomes" id="UP001281410">
    <property type="component" value="Unassembled WGS sequence"/>
</dbReference>
<dbReference type="EMBL" id="JANJYJ010000004">
    <property type="protein sequence ID" value="KAK3218438.1"/>
    <property type="molecule type" value="Genomic_DNA"/>
</dbReference>
<feature type="compositionally biased region" description="Low complexity" evidence="1">
    <location>
        <begin position="19"/>
        <end position="32"/>
    </location>
</feature>
<keyword evidence="3" id="KW-1185">Reference proteome</keyword>
<evidence type="ECO:0000256" key="1">
    <source>
        <dbReference type="SAM" id="MobiDB-lite"/>
    </source>
</evidence>
<evidence type="ECO:0008006" key="4">
    <source>
        <dbReference type="Google" id="ProtNLM"/>
    </source>
</evidence>
<proteinExistence type="predicted"/>
<name>A0AAE0E7X5_9ROSI</name>
<organism evidence="2 3">
    <name type="scientific">Dipteronia sinensis</name>
    <dbReference type="NCBI Taxonomy" id="43782"/>
    <lineage>
        <taxon>Eukaryota</taxon>
        <taxon>Viridiplantae</taxon>
        <taxon>Streptophyta</taxon>
        <taxon>Embryophyta</taxon>
        <taxon>Tracheophyta</taxon>
        <taxon>Spermatophyta</taxon>
        <taxon>Magnoliopsida</taxon>
        <taxon>eudicotyledons</taxon>
        <taxon>Gunneridae</taxon>
        <taxon>Pentapetalae</taxon>
        <taxon>rosids</taxon>
        <taxon>malvids</taxon>
        <taxon>Sapindales</taxon>
        <taxon>Sapindaceae</taxon>
        <taxon>Hippocastanoideae</taxon>
        <taxon>Acereae</taxon>
        <taxon>Dipteronia</taxon>
    </lineage>
</organism>
<evidence type="ECO:0000313" key="2">
    <source>
        <dbReference type="EMBL" id="KAK3218438.1"/>
    </source>
</evidence>